<evidence type="ECO:0000259" key="1">
    <source>
        <dbReference type="Pfam" id="PF18495"/>
    </source>
</evidence>
<organism evidence="2 3">
    <name type="scientific">Bifidobacterium margollesii</name>
    <dbReference type="NCBI Taxonomy" id="2020964"/>
    <lineage>
        <taxon>Bacteria</taxon>
        <taxon>Bacillati</taxon>
        <taxon>Actinomycetota</taxon>
        <taxon>Actinomycetes</taxon>
        <taxon>Bifidobacteriales</taxon>
        <taxon>Bifidobacteriaceae</taxon>
        <taxon>Bifidobacterium</taxon>
    </lineage>
</organism>
<dbReference type="EMBL" id="NMWU01000036">
    <property type="protein sequence ID" value="PLS30276.1"/>
    <property type="molecule type" value="Genomic_DNA"/>
</dbReference>
<proteinExistence type="predicted"/>
<protein>
    <recommendedName>
        <fullName evidence="1">Antitoxin VbhA domain-containing protein</fullName>
    </recommendedName>
</protein>
<accession>A0A2N5J7U3</accession>
<gene>
    <name evidence="2" type="ORF">Uis1B_1868</name>
</gene>
<dbReference type="Pfam" id="PF18495">
    <property type="entry name" value="VbhA"/>
    <property type="match status" value="1"/>
</dbReference>
<dbReference type="InterPro" id="IPR043038">
    <property type="entry name" value="VbhA_sf"/>
</dbReference>
<sequence>MDRKRAIEEAVHSAEMEGAYVSSDFCEDMERYIDGRMTIDEMMERAWRRNDHTKKKPHE</sequence>
<comment type="caution">
    <text evidence="2">The sequence shown here is derived from an EMBL/GenBank/DDBJ whole genome shotgun (WGS) entry which is preliminary data.</text>
</comment>
<dbReference type="OrthoDB" id="3194847at2"/>
<dbReference type="AlphaFoldDB" id="A0A2N5J7U3"/>
<keyword evidence="3" id="KW-1185">Reference proteome</keyword>
<name>A0A2N5J7U3_9BIFI</name>
<evidence type="ECO:0000313" key="2">
    <source>
        <dbReference type="EMBL" id="PLS30276.1"/>
    </source>
</evidence>
<feature type="domain" description="Antitoxin VbhA" evidence="1">
    <location>
        <begin position="3"/>
        <end position="49"/>
    </location>
</feature>
<reference evidence="2 3" key="1">
    <citation type="submission" date="2017-07" db="EMBL/GenBank/DDBJ databases">
        <title>Bifidobacterium novel species.</title>
        <authorList>
            <person name="Lugli G.A."/>
            <person name="Milani C."/>
            <person name="Duranti S."/>
            <person name="Mangifesta M."/>
        </authorList>
    </citation>
    <scope>NUCLEOTIDE SEQUENCE [LARGE SCALE GENOMIC DNA]</scope>
    <source>
        <strain evidence="3">Uis1B</strain>
    </source>
</reference>
<dbReference type="InterPro" id="IPR041535">
    <property type="entry name" value="VbhA"/>
</dbReference>
<dbReference type="RefSeq" id="WP_101617805.1">
    <property type="nucleotide sequence ID" value="NZ_NMWU01000036.1"/>
</dbReference>
<dbReference type="CDD" id="cd11586">
    <property type="entry name" value="VbhA_like"/>
    <property type="match status" value="1"/>
</dbReference>
<dbReference type="InterPro" id="IPR033788">
    <property type="entry name" value="VbhA-like"/>
</dbReference>
<dbReference type="Gene3D" id="1.10.8.1050">
    <property type="entry name" value="Antitoxin VbhA-like"/>
    <property type="match status" value="1"/>
</dbReference>
<evidence type="ECO:0000313" key="3">
    <source>
        <dbReference type="Proteomes" id="UP000235050"/>
    </source>
</evidence>
<dbReference type="Proteomes" id="UP000235050">
    <property type="component" value="Unassembled WGS sequence"/>
</dbReference>